<feature type="region of interest" description="Disordered" evidence="1">
    <location>
        <begin position="1"/>
        <end position="30"/>
    </location>
</feature>
<protein>
    <submittedName>
        <fullName evidence="2">Uncharacterized protein</fullName>
    </submittedName>
</protein>
<dbReference type="EMBL" id="CP030050">
    <property type="protein sequence ID" value="QOZ66340.1"/>
    <property type="molecule type" value="Genomic_DNA"/>
</dbReference>
<sequence length="860" mass="95219">MTDSSTTHSESLTHASADAGPAKARRRPTVVRVVMPRPDLLDDLPDSEREFSIESRKVVQRLADNRKKAAERRERDEVDIESLANAMLELGNEEDPESFRDLPIASVAAMAEVDVKRAERLRRDAFWLARDHVVTDPAVKASETAYQRNLRIATDALTSGLVKTKHLKASQKPYSPRQATLIREHCRQEEYLRRMADEPRAQSHIVERHDADGVVTTRHQSARDRFDPGGRGYVGSAGYVGGSSTQENGGTCWQDEYVEKGKRSDASVMDQRYLEMTPKAPGKRRKGISDKKTIQRIQYLDGIGKAPEEIAADEFVKETVSRVKGALHSLRFDTRHWAGDNNDRRAVHLKKWVGLDQIHGNTRTDCREIIRVDKDYVFESWQECEDHLNTLKVRPQKVNFVRDDAHPERVTKPHYLYYLPDGNGVWYDESTGMAMLEAAAAALTIDAGGDIGGLANIGDVKQPTSPRVVSIDMETEHLPTLSELCKILDVDLKQNLVVTMRQQSVASMVEAGISETQSGAIYSLAWKRGIELCGLWERLNQLRVDAELDRRRLGVEVFDALLEDRFMADHLRTLRASALTAAENSIRVAAKKVAESYGRGLRASSRGYDLRAAEAEVKKAVADVRATASSDLTPAELKKLEIHAAQSIGQVHCNRVQVQRSVRRIADAMLEISKTGAVPDQKAVRKLTGMHRTTVGNHWDAAIAIKAANAIVAVIMDAPPVAPEPENHPSAAIATDRAECSGVRGVTGTDSRERQPGQPVDQPSEAIPATSGETLTIETMIPATMLPLVNGLRPWNPGSGETQTGRALLEFCRPGFRIYRSKLGIREEARRELKGRPASGKSGSHDHLDDADVWPEAAPA</sequence>
<gene>
    <name evidence="2" type="ORF">WN72_07895</name>
</gene>
<dbReference type="Proteomes" id="UP000594015">
    <property type="component" value="Chromosome"/>
</dbReference>
<organism evidence="2 3">
    <name type="scientific">Bradyrhizobium arachidis</name>
    <dbReference type="NCBI Taxonomy" id="858423"/>
    <lineage>
        <taxon>Bacteria</taxon>
        <taxon>Pseudomonadati</taxon>
        <taxon>Pseudomonadota</taxon>
        <taxon>Alphaproteobacteria</taxon>
        <taxon>Hyphomicrobiales</taxon>
        <taxon>Nitrobacteraceae</taxon>
        <taxon>Bradyrhizobium</taxon>
    </lineage>
</organism>
<feature type="compositionally biased region" description="Polar residues" evidence="1">
    <location>
        <begin position="1"/>
        <end position="14"/>
    </location>
</feature>
<name>A0AAE7TFA7_9BRAD</name>
<accession>A0AAE7TFA7</accession>
<evidence type="ECO:0000313" key="2">
    <source>
        <dbReference type="EMBL" id="QOZ66340.1"/>
    </source>
</evidence>
<feature type="region of interest" description="Disordered" evidence="1">
    <location>
        <begin position="737"/>
        <end position="768"/>
    </location>
</feature>
<reference evidence="2 3" key="1">
    <citation type="submission" date="2018-06" db="EMBL/GenBank/DDBJ databases">
        <title>Comparative genomics of Bradyrhizobium nodulating Arachidis hypogaea.</title>
        <authorList>
            <person name="Li Y."/>
        </authorList>
    </citation>
    <scope>NUCLEOTIDE SEQUENCE [LARGE SCALE GENOMIC DNA]</scope>
    <source>
        <strain evidence="2 3">CCBAU 051107</strain>
    </source>
</reference>
<feature type="region of interest" description="Disordered" evidence="1">
    <location>
        <begin position="828"/>
        <end position="860"/>
    </location>
</feature>
<evidence type="ECO:0000256" key="1">
    <source>
        <dbReference type="SAM" id="MobiDB-lite"/>
    </source>
</evidence>
<dbReference type="RefSeq" id="WP_092216783.1">
    <property type="nucleotide sequence ID" value="NZ_CP030050.1"/>
</dbReference>
<dbReference type="KEGG" id="barh:WN72_07895"/>
<proteinExistence type="predicted"/>
<dbReference type="AlphaFoldDB" id="A0AAE7TFA7"/>
<evidence type="ECO:0000313" key="3">
    <source>
        <dbReference type="Proteomes" id="UP000594015"/>
    </source>
</evidence>